<dbReference type="EMBL" id="GANP01014812">
    <property type="protein sequence ID" value="JAB69656.1"/>
    <property type="molecule type" value="mRNA"/>
</dbReference>
<evidence type="ECO:0000313" key="2">
    <source>
        <dbReference type="EMBL" id="JAB69656.1"/>
    </source>
</evidence>
<dbReference type="PANTHER" id="PTHR46579:SF1">
    <property type="entry name" value="F5_8 TYPE C DOMAIN-CONTAINING PROTEIN"/>
    <property type="match status" value="1"/>
</dbReference>
<protein>
    <submittedName>
        <fullName evidence="2">Putative secreted protein</fullName>
    </submittedName>
</protein>
<feature type="signal peptide" evidence="1">
    <location>
        <begin position="1"/>
        <end position="34"/>
    </location>
</feature>
<proteinExistence type="evidence at transcript level"/>
<reference evidence="2" key="1">
    <citation type="journal article" date="2015" name="Sci. Rep.">
        <title>Tissue- and time-dependent transcription in Ixodes ricinus salivary glands and midguts when blood feeding on the vertebrate host.</title>
        <authorList>
            <person name="Kotsyfakis M."/>
            <person name="Schwarz A."/>
            <person name="Erhart J."/>
            <person name="Ribeiro J.M."/>
        </authorList>
    </citation>
    <scope>NUCLEOTIDE SEQUENCE</scope>
    <source>
        <tissue evidence="2">Salivary gland and midgut</tissue>
    </source>
</reference>
<feature type="chain" id="PRO_5004736958" evidence="1">
    <location>
        <begin position="35"/>
        <end position="255"/>
    </location>
</feature>
<organism evidence="2">
    <name type="scientific">Ixodes ricinus</name>
    <name type="common">Common tick</name>
    <name type="synonym">Acarus ricinus</name>
    <dbReference type="NCBI Taxonomy" id="34613"/>
    <lineage>
        <taxon>Eukaryota</taxon>
        <taxon>Metazoa</taxon>
        <taxon>Ecdysozoa</taxon>
        <taxon>Arthropoda</taxon>
        <taxon>Chelicerata</taxon>
        <taxon>Arachnida</taxon>
        <taxon>Acari</taxon>
        <taxon>Parasitiformes</taxon>
        <taxon>Ixodida</taxon>
        <taxon>Ixodoidea</taxon>
        <taxon>Ixodidae</taxon>
        <taxon>Ixodinae</taxon>
        <taxon>Ixodes</taxon>
    </lineage>
</organism>
<name>V5IBU8_IXORI</name>
<dbReference type="AlphaFoldDB" id="V5IBU8"/>
<keyword evidence="1" id="KW-0732">Signal</keyword>
<accession>V5IBU8</accession>
<evidence type="ECO:0000256" key="1">
    <source>
        <dbReference type="SAM" id="SignalP"/>
    </source>
</evidence>
<dbReference type="PANTHER" id="PTHR46579">
    <property type="entry name" value="F5/8 TYPE C DOMAIN-CONTAINING PROTEIN-RELATED"/>
    <property type="match status" value="1"/>
</dbReference>
<sequence length="255" mass="28562">MPCLHGILPRQYFVHLTLLCQATFLLVQKTVSRADIRTAEALLTRFLQHVPALYGEAAETSNMHLLMHLPKCVMQLGPLWATSMFPFESANGVLLHLVTAAKGVPLQVAERWVMKQTLARLGYVTHLPASFDQLFRTFMKIRDVPEDGVLGVPQAGSMTAAVHGLLECHFGQVPTLERHLRARVQGFEVHSCEYTRPKKTCTQFVKMRDGTYCEIQTIYRNTSSSAILFVCKSLIIEDFGTGSAKYLSQVYCASQ</sequence>